<evidence type="ECO:0000313" key="3">
    <source>
        <dbReference type="EMBL" id="KAF5314683.1"/>
    </source>
</evidence>
<feature type="compositionally biased region" description="Basic and acidic residues" evidence="1">
    <location>
        <begin position="417"/>
        <end position="430"/>
    </location>
</feature>
<feature type="transmembrane region" description="Helical" evidence="2">
    <location>
        <begin position="318"/>
        <end position="337"/>
    </location>
</feature>
<feature type="transmembrane region" description="Helical" evidence="2">
    <location>
        <begin position="203"/>
        <end position="224"/>
    </location>
</feature>
<feature type="region of interest" description="Disordered" evidence="1">
    <location>
        <begin position="350"/>
        <end position="439"/>
    </location>
</feature>
<gene>
    <name evidence="3" type="ORF">D9611_007042</name>
</gene>
<protein>
    <submittedName>
        <fullName evidence="3">Uncharacterized protein</fullName>
    </submittedName>
</protein>
<feature type="transmembrane region" description="Helical" evidence="2">
    <location>
        <begin position="87"/>
        <end position="108"/>
    </location>
</feature>
<sequence>MLGSRPAPSQLPSTPHFPRQAGFEPLNLPNDHLSSPLLPGWPMVSRNDTANKDRAEQYYALLGFWLGVSLRSVLGEALYVLSSCYTMIQGLVYGLYCILFLLSVKIMVQKRGSYWTWSARVFSTATYLIFILTTVYMGLDASRVLYAFSPEWTDDSNGKLPIYYLREHTSSRNFAIMILTAVLIWLGDALAIFRCFIIWDKNWWIVLAPIALLTLSVVNGAIITMAFRHPGVLPRHSVHSFIDIFFPINIVQICLTTGLIAFKIGYQYRVSRAAGLRMHGRGVGLLTIIRIVVESAMIFTVQQLVLCVVIYIHSPLHHIFSAILAPSIGGIFALITIRVDEAKKAPTSQFTLPHIDTSPRTRSDIADNADLNDPAGERNQGSAVSEEPIFSRSIASSGHHDGGPPMSLGSSTNEGVDLEKGTLDSEDRAQADILTAKGS</sequence>
<feature type="transmembrane region" description="Helical" evidence="2">
    <location>
        <begin position="58"/>
        <end position="81"/>
    </location>
</feature>
<dbReference type="OrthoDB" id="3346544at2759"/>
<feature type="transmembrane region" description="Helical" evidence="2">
    <location>
        <begin position="120"/>
        <end position="139"/>
    </location>
</feature>
<keyword evidence="2" id="KW-0472">Membrane</keyword>
<reference evidence="3 4" key="1">
    <citation type="journal article" date="2020" name="ISME J.">
        <title>Uncovering the hidden diversity of litter-decomposition mechanisms in mushroom-forming fungi.</title>
        <authorList>
            <person name="Floudas D."/>
            <person name="Bentzer J."/>
            <person name="Ahren D."/>
            <person name="Johansson T."/>
            <person name="Persson P."/>
            <person name="Tunlid A."/>
        </authorList>
    </citation>
    <scope>NUCLEOTIDE SEQUENCE [LARGE SCALE GENOMIC DNA]</scope>
    <source>
        <strain evidence="3 4">CBS 175.51</strain>
    </source>
</reference>
<feature type="transmembrane region" description="Helical" evidence="2">
    <location>
        <begin position="283"/>
        <end position="312"/>
    </location>
</feature>
<evidence type="ECO:0000256" key="1">
    <source>
        <dbReference type="SAM" id="MobiDB-lite"/>
    </source>
</evidence>
<keyword evidence="4" id="KW-1185">Reference proteome</keyword>
<keyword evidence="2" id="KW-0812">Transmembrane</keyword>
<evidence type="ECO:0000256" key="2">
    <source>
        <dbReference type="SAM" id="Phobius"/>
    </source>
</evidence>
<accession>A0A8H5EWK5</accession>
<keyword evidence="2" id="KW-1133">Transmembrane helix</keyword>
<dbReference type="Proteomes" id="UP000541558">
    <property type="component" value="Unassembled WGS sequence"/>
</dbReference>
<dbReference type="AlphaFoldDB" id="A0A8H5EWK5"/>
<name>A0A8H5EWK5_9AGAR</name>
<evidence type="ECO:0000313" key="4">
    <source>
        <dbReference type="Proteomes" id="UP000541558"/>
    </source>
</evidence>
<proteinExistence type="predicted"/>
<feature type="transmembrane region" description="Helical" evidence="2">
    <location>
        <begin position="174"/>
        <end position="196"/>
    </location>
</feature>
<dbReference type="EMBL" id="JAACJK010000221">
    <property type="protein sequence ID" value="KAF5314683.1"/>
    <property type="molecule type" value="Genomic_DNA"/>
</dbReference>
<feature type="transmembrane region" description="Helical" evidence="2">
    <location>
        <begin position="244"/>
        <end position="262"/>
    </location>
</feature>
<comment type="caution">
    <text evidence="3">The sequence shown here is derived from an EMBL/GenBank/DDBJ whole genome shotgun (WGS) entry which is preliminary data.</text>
</comment>
<organism evidence="3 4">
    <name type="scientific">Ephemerocybe angulata</name>
    <dbReference type="NCBI Taxonomy" id="980116"/>
    <lineage>
        <taxon>Eukaryota</taxon>
        <taxon>Fungi</taxon>
        <taxon>Dikarya</taxon>
        <taxon>Basidiomycota</taxon>
        <taxon>Agaricomycotina</taxon>
        <taxon>Agaricomycetes</taxon>
        <taxon>Agaricomycetidae</taxon>
        <taxon>Agaricales</taxon>
        <taxon>Agaricineae</taxon>
        <taxon>Psathyrellaceae</taxon>
        <taxon>Ephemerocybe</taxon>
    </lineage>
</organism>